<dbReference type="OrthoDB" id="9796842at2"/>
<sequence>MSKRNIEKHILMNKAEAQDLQKKAKRACLSEGGLIRLLLRGYEPREKPDERFYDVMRELSAIGNNINQLAAKANTLGFVDAPQLKKEAERWHKFQADVERTFLRPDKSDMKWQ</sequence>
<protein>
    <submittedName>
        <fullName evidence="1">Uncharacterized protein</fullName>
    </submittedName>
</protein>
<dbReference type="Proteomes" id="UP000235589">
    <property type="component" value="Chromosome"/>
</dbReference>
<reference evidence="1 2" key="1">
    <citation type="submission" date="2017-04" db="EMBL/GenBank/DDBJ databases">
        <title>Monoglobus pectinilyticus 14 draft genome.</title>
        <authorList>
            <person name="Kim C."/>
            <person name="Rosendale D.I."/>
            <person name="Kelly W.J."/>
            <person name="Tannock G.W."/>
            <person name="Patchett M.L."/>
            <person name="Jordens J.Z."/>
        </authorList>
    </citation>
    <scope>NUCLEOTIDE SEQUENCE [LARGE SCALE GENOMIC DNA]</scope>
    <source>
        <strain evidence="1 2">14</strain>
    </source>
</reference>
<name>A0A2K9P0I4_9FIRM</name>
<dbReference type="Pfam" id="PF21983">
    <property type="entry name" value="NikA-like"/>
    <property type="match status" value="1"/>
</dbReference>
<proteinExistence type="predicted"/>
<evidence type="ECO:0000313" key="2">
    <source>
        <dbReference type="Proteomes" id="UP000235589"/>
    </source>
</evidence>
<evidence type="ECO:0000313" key="1">
    <source>
        <dbReference type="EMBL" id="AUO18339.1"/>
    </source>
</evidence>
<keyword evidence="2" id="KW-1185">Reference proteome</keyword>
<dbReference type="AlphaFoldDB" id="A0A2K9P0I4"/>
<gene>
    <name evidence="1" type="ORF">B9O19_00155</name>
</gene>
<dbReference type="RefSeq" id="WP_024721689.1">
    <property type="nucleotide sequence ID" value="NZ_CP020991.1"/>
</dbReference>
<accession>A0A2K9P0I4</accession>
<dbReference type="InterPro" id="IPR053842">
    <property type="entry name" value="NikA-like"/>
</dbReference>
<dbReference type="EMBL" id="CP020991">
    <property type="protein sequence ID" value="AUO18339.1"/>
    <property type="molecule type" value="Genomic_DNA"/>
</dbReference>
<organism evidence="1 2">
    <name type="scientific">Monoglobus pectinilyticus</name>
    <dbReference type="NCBI Taxonomy" id="1981510"/>
    <lineage>
        <taxon>Bacteria</taxon>
        <taxon>Bacillati</taxon>
        <taxon>Bacillota</taxon>
        <taxon>Clostridia</taxon>
        <taxon>Monoglobales</taxon>
        <taxon>Monoglobaceae</taxon>
        <taxon>Monoglobus</taxon>
    </lineage>
</organism>
<dbReference type="GeneID" id="98061588"/>
<dbReference type="KEGG" id="mpec:B9O19_00155"/>